<dbReference type="EMBL" id="CP154795">
    <property type="protein sequence ID" value="XAN07047.1"/>
    <property type="molecule type" value="Genomic_DNA"/>
</dbReference>
<dbReference type="RefSeq" id="WP_425308501.1">
    <property type="nucleotide sequence ID" value="NZ_CP154795.1"/>
</dbReference>
<organism evidence="1 2">
    <name type="scientific">Ammonicoccus fulvus</name>
    <dbReference type="NCBI Taxonomy" id="3138240"/>
    <lineage>
        <taxon>Bacteria</taxon>
        <taxon>Bacillati</taxon>
        <taxon>Actinomycetota</taxon>
        <taxon>Actinomycetes</taxon>
        <taxon>Propionibacteriales</taxon>
        <taxon>Propionibacteriaceae</taxon>
        <taxon>Ammonicoccus</taxon>
    </lineage>
</organism>
<protein>
    <recommendedName>
        <fullName evidence="3">Alpha/beta hydrolase</fullName>
    </recommendedName>
</protein>
<gene>
    <name evidence="1" type="ORF">AADG42_06965</name>
</gene>
<evidence type="ECO:0000313" key="1">
    <source>
        <dbReference type="EMBL" id="XAN07047.1"/>
    </source>
</evidence>
<keyword evidence="2" id="KW-1185">Reference proteome</keyword>
<dbReference type="SUPFAM" id="SSF53474">
    <property type="entry name" value="alpha/beta-Hydrolases"/>
    <property type="match status" value="1"/>
</dbReference>
<evidence type="ECO:0000313" key="2">
    <source>
        <dbReference type="Proteomes" id="UP001442841"/>
    </source>
</evidence>
<dbReference type="Proteomes" id="UP001442841">
    <property type="component" value="Chromosome"/>
</dbReference>
<name>A0ABZ3FNR1_9ACTN</name>
<accession>A0ABZ3FNR1</accession>
<evidence type="ECO:0008006" key="3">
    <source>
        <dbReference type="Google" id="ProtNLM"/>
    </source>
</evidence>
<sequence>MSRPIPHHTSVPGHPGVTVIDGGNARAPLVSTLGAFSRLDPFETDRYQRLAALQERRIAVVETPGWTKGTKLDRTARTELRAGQFTSIGRAMGESVAAVAGLQTGSEVSVLGYSLGCSTATAMATWFVEQGLCLRHLTLVEPVALTPRTPSRLVAVNTWEGLFSGRHLRENRALADLPPASAANFGDRSRLPEPLHLLWALSRGRLPEQVTALARRTPGLGVTLIRGGSSQLVSKKDIRALGAVLRALGADVELRVVTGAHHALWHSRPMVGRLAEAIG</sequence>
<reference evidence="1 2" key="1">
    <citation type="submission" date="2024-04" db="EMBL/GenBank/DDBJ databases">
        <title>Isolation of an actinomycete strain from pig manure.</title>
        <authorList>
            <person name="Gong T."/>
            <person name="Yu Z."/>
            <person name="An M."/>
            <person name="Wei C."/>
            <person name="Yang W."/>
            <person name="Liu L."/>
        </authorList>
    </citation>
    <scope>NUCLEOTIDE SEQUENCE [LARGE SCALE GENOMIC DNA]</scope>
    <source>
        <strain evidence="1 2">ZF39</strain>
    </source>
</reference>
<proteinExistence type="predicted"/>
<dbReference type="InterPro" id="IPR029058">
    <property type="entry name" value="AB_hydrolase_fold"/>
</dbReference>
<dbReference type="Gene3D" id="3.40.50.1820">
    <property type="entry name" value="alpha/beta hydrolase"/>
    <property type="match status" value="1"/>
</dbReference>